<keyword evidence="10 12" id="KW-0472">Membrane</keyword>
<evidence type="ECO:0000256" key="10">
    <source>
        <dbReference type="ARBA" id="ARBA00023136"/>
    </source>
</evidence>
<evidence type="ECO:0000256" key="2">
    <source>
        <dbReference type="ARBA" id="ARBA00009765"/>
    </source>
</evidence>
<evidence type="ECO:0000256" key="1">
    <source>
        <dbReference type="ARBA" id="ARBA00004651"/>
    </source>
</evidence>
<feature type="transmembrane region" description="Helical" evidence="12">
    <location>
        <begin position="260"/>
        <end position="282"/>
    </location>
</feature>
<keyword evidence="14" id="KW-1185">Reference proteome</keyword>
<dbReference type="RefSeq" id="WP_246947664.1">
    <property type="nucleotide sequence ID" value="NZ_JALKII010000001.1"/>
</dbReference>
<protein>
    <submittedName>
        <fullName evidence="13">Zinc transporter ZntB</fullName>
    </submittedName>
</protein>
<evidence type="ECO:0000256" key="7">
    <source>
        <dbReference type="ARBA" id="ARBA00022833"/>
    </source>
</evidence>
<comment type="caution">
    <text evidence="13">The sequence shown here is derived from an EMBL/GenBank/DDBJ whole genome shotgun (WGS) entry which is preliminary data.</text>
</comment>
<evidence type="ECO:0000256" key="9">
    <source>
        <dbReference type="ARBA" id="ARBA00023065"/>
    </source>
</evidence>
<evidence type="ECO:0000313" key="13">
    <source>
        <dbReference type="EMBL" id="MCK0536444.1"/>
    </source>
</evidence>
<gene>
    <name evidence="13" type="ORF">MU846_01830</name>
</gene>
<dbReference type="InterPro" id="IPR045861">
    <property type="entry name" value="CorA_cytoplasmic_dom"/>
</dbReference>
<organism evidence="13 14">
    <name type="scientific">Alcanivorax quisquiliarum</name>
    <dbReference type="NCBI Taxonomy" id="2933565"/>
    <lineage>
        <taxon>Bacteria</taxon>
        <taxon>Pseudomonadati</taxon>
        <taxon>Pseudomonadota</taxon>
        <taxon>Gammaproteobacteria</taxon>
        <taxon>Oceanospirillales</taxon>
        <taxon>Alcanivoracaceae</taxon>
        <taxon>Alcanivorax</taxon>
    </lineage>
</organism>
<evidence type="ECO:0000313" key="14">
    <source>
        <dbReference type="Proteomes" id="UP001165524"/>
    </source>
</evidence>
<dbReference type="PANTHER" id="PTHR46494:SF3">
    <property type="entry name" value="ZINC TRANSPORT PROTEIN ZNTB"/>
    <property type="match status" value="1"/>
</dbReference>
<evidence type="ECO:0000256" key="8">
    <source>
        <dbReference type="ARBA" id="ARBA00022989"/>
    </source>
</evidence>
<evidence type="ECO:0000256" key="3">
    <source>
        <dbReference type="ARBA" id="ARBA00022448"/>
    </source>
</evidence>
<keyword evidence="7" id="KW-0862">Zinc</keyword>
<comment type="similarity">
    <text evidence="2">Belongs to the CorA metal ion transporter (MIT) (TC 1.A.35) family.</text>
</comment>
<dbReference type="Gene3D" id="1.20.58.340">
    <property type="entry name" value="Magnesium transport protein CorA, transmembrane region"/>
    <property type="match status" value="2"/>
</dbReference>
<keyword evidence="9" id="KW-0406">Ion transport</keyword>
<dbReference type="SUPFAM" id="SSF144083">
    <property type="entry name" value="Magnesium transport protein CorA, transmembrane region"/>
    <property type="match status" value="1"/>
</dbReference>
<comment type="subcellular location">
    <subcellularLocation>
        <location evidence="1">Cell membrane</location>
        <topology evidence="1">Multi-pass membrane protein</topology>
    </subcellularLocation>
</comment>
<dbReference type="Pfam" id="PF01544">
    <property type="entry name" value="CorA"/>
    <property type="match status" value="1"/>
</dbReference>
<feature type="transmembrane region" description="Helical" evidence="12">
    <location>
        <begin position="294"/>
        <end position="314"/>
    </location>
</feature>
<proteinExistence type="inferred from homology"/>
<evidence type="ECO:0000256" key="5">
    <source>
        <dbReference type="ARBA" id="ARBA00022519"/>
    </source>
</evidence>
<keyword evidence="8 12" id="KW-1133">Transmembrane helix</keyword>
<evidence type="ECO:0000256" key="11">
    <source>
        <dbReference type="SAM" id="Coils"/>
    </source>
</evidence>
<dbReference type="CDD" id="cd12833">
    <property type="entry name" value="ZntB-like_1"/>
    <property type="match status" value="1"/>
</dbReference>
<dbReference type="SUPFAM" id="SSF143865">
    <property type="entry name" value="CorA soluble domain-like"/>
    <property type="match status" value="1"/>
</dbReference>
<accession>A0ABT0E422</accession>
<keyword evidence="5" id="KW-0997">Cell inner membrane</keyword>
<keyword evidence="4" id="KW-1003">Cell membrane</keyword>
<dbReference type="PANTHER" id="PTHR46494">
    <property type="entry name" value="CORA FAMILY METAL ION TRANSPORTER (EUROFUNG)"/>
    <property type="match status" value="1"/>
</dbReference>
<keyword evidence="3" id="KW-0813">Transport</keyword>
<dbReference type="InterPro" id="IPR002523">
    <property type="entry name" value="MgTranspt_CorA/ZnTranspt_ZntB"/>
</dbReference>
<name>A0ABT0E422_9GAMM</name>
<reference evidence="13" key="1">
    <citation type="submission" date="2022-04" db="EMBL/GenBank/DDBJ databases">
        <title>Alcanivorax sp. CY1518 draft genome sequence.</title>
        <authorList>
            <person name="Zhao G."/>
            <person name="An M."/>
        </authorList>
    </citation>
    <scope>NUCLEOTIDE SEQUENCE</scope>
    <source>
        <strain evidence="13">CY1518</strain>
    </source>
</reference>
<dbReference type="EMBL" id="JALKII010000001">
    <property type="protein sequence ID" value="MCK0536444.1"/>
    <property type="molecule type" value="Genomic_DNA"/>
</dbReference>
<keyword evidence="6 12" id="KW-0812">Transmembrane</keyword>
<feature type="coiled-coil region" evidence="11">
    <location>
        <begin position="213"/>
        <end position="240"/>
    </location>
</feature>
<keyword evidence="11" id="KW-0175">Coiled coil</keyword>
<dbReference type="InterPro" id="IPR045863">
    <property type="entry name" value="CorA_TM1_TM2"/>
</dbReference>
<dbReference type="Proteomes" id="UP001165524">
    <property type="component" value="Unassembled WGS sequence"/>
</dbReference>
<evidence type="ECO:0000256" key="12">
    <source>
        <dbReference type="SAM" id="Phobius"/>
    </source>
</evidence>
<dbReference type="Gene3D" id="3.30.460.20">
    <property type="entry name" value="CorA soluble domain-like"/>
    <property type="match status" value="1"/>
</dbReference>
<evidence type="ECO:0000256" key="4">
    <source>
        <dbReference type="ARBA" id="ARBA00022475"/>
    </source>
</evidence>
<sequence>MNGCVHAVLLDGKGGSRALSWPEVQQWQAGDGLLWVHLDYTDESSAQWLYGHPDVPALVADALLAQETRPRVTVMQPNLLVYLRGVNLNPGAEPADMIAIRLWVTPERIISTQRRSLRAVADLLARAEQGEAPASTYGLLVELIDVLTWNMEDVVDQVEDQVSDYETASIARQSRTMLGEFALVRRRLTLLRRFFAPQRDALARLYDPGSPLAERERAQVREVADRLQRLLEDLDVAREHVLIAQEDLTSRLADVLNQRMYVLAIVSIVFLPLSVLTGLLGVNLAGIPGAESPWGFPGFALGLGALGLVIVLALKRWKWL</sequence>
<evidence type="ECO:0000256" key="6">
    <source>
        <dbReference type="ARBA" id="ARBA00022692"/>
    </source>
</evidence>